<organism evidence="5 6">
    <name type="scientific">Mycoplasmopsis glycophila</name>
    <dbReference type="NCBI Taxonomy" id="171285"/>
    <lineage>
        <taxon>Bacteria</taxon>
        <taxon>Bacillati</taxon>
        <taxon>Mycoplasmatota</taxon>
        <taxon>Mycoplasmoidales</taxon>
        <taxon>Metamycoplasmataceae</taxon>
        <taxon>Mycoplasmopsis</taxon>
    </lineage>
</organism>
<evidence type="ECO:0000256" key="1">
    <source>
        <dbReference type="ARBA" id="ARBA00022763"/>
    </source>
</evidence>
<dbReference type="GO" id="GO:0043590">
    <property type="term" value="C:bacterial nucleoid"/>
    <property type="evidence" value="ECO:0007669"/>
    <property type="project" value="TreeGrafter"/>
</dbReference>
<dbReference type="GO" id="GO:0006302">
    <property type="term" value="P:double-strand break repair"/>
    <property type="evidence" value="ECO:0007669"/>
    <property type="project" value="TreeGrafter"/>
</dbReference>
<keyword evidence="1" id="KW-0227">DNA damage</keyword>
<name>A0A449AWL2_9BACT</name>
<accession>A0A449AWL2</accession>
<protein>
    <submittedName>
        <fullName evidence="5">Recombinational DNA repair protein O</fullName>
    </submittedName>
</protein>
<evidence type="ECO:0000256" key="2">
    <source>
        <dbReference type="ARBA" id="ARBA00023172"/>
    </source>
</evidence>
<evidence type="ECO:0000313" key="5">
    <source>
        <dbReference type="EMBL" id="VEU71144.1"/>
    </source>
</evidence>
<dbReference type="Gene3D" id="2.40.50.140">
    <property type="entry name" value="Nucleic acid-binding proteins"/>
    <property type="match status" value="1"/>
</dbReference>
<feature type="domain" description="DNA replication/recombination mediator RecO N-terminal" evidence="4">
    <location>
        <begin position="1"/>
        <end position="80"/>
    </location>
</feature>
<reference evidence="5 6" key="1">
    <citation type="submission" date="2019-01" db="EMBL/GenBank/DDBJ databases">
        <authorList>
            <consortium name="Pathogen Informatics"/>
        </authorList>
    </citation>
    <scope>NUCLEOTIDE SEQUENCE [LARGE SCALE GENOMIC DNA]</scope>
    <source>
        <strain evidence="5 6">NCTC10194</strain>
    </source>
</reference>
<dbReference type="EMBL" id="LR215024">
    <property type="protein sequence ID" value="VEU71144.1"/>
    <property type="molecule type" value="Genomic_DNA"/>
</dbReference>
<dbReference type="Pfam" id="PF11967">
    <property type="entry name" value="RecO_N"/>
    <property type="match status" value="1"/>
</dbReference>
<dbReference type="AlphaFoldDB" id="A0A449AWL2"/>
<keyword evidence="6" id="KW-1185">Reference proteome</keyword>
<dbReference type="SUPFAM" id="SSF57863">
    <property type="entry name" value="ArfGap/RecO-like zinc finger"/>
    <property type="match status" value="1"/>
</dbReference>
<dbReference type="InterPro" id="IPR022572">
    <property type="entry name" value="DNA_rep/recomb_RecO_N"/>
</dbReference>
<dbReference type="GO" id="GO:0006310">
    <property type="term" value="P:DNA recombination"/>
    <property type="evidence" value="ECO:0007669"/>
    <property type="project" value="UniProtKB-KW"/>
</dbReference>
<proteinExistence type="predicted"/>
<dbReference type="InterPro" id="IPR003717">
    <property type="entry name" value="RecO"/>
</dbReference>
<keyword evidence="3" id="KW-0234">DNA repair</keyword>
<evidence type="ECO:0000259" key="4">
    <source>
        <dbReference type="Pfam" id="PF11967"/>
    </source>
</evidence>
<sequence>MAETIHEAIVLNIYENEENLFVVSFFTRKGILNLIAQGLNKQTSKNKANLQIGSLVEIEYFASRFEGKMGRLKKAHLASSIDYTEVSNIEFARSLVKLLGNINTSNHIFELCKNIYQFISPLANRKILTFLYAQALIYFGICPNFDSCRICFNRKSLIDFDIYEGGFVCNRHELTTDKNMEYLQAVWCSFHSLARYLTIVNNTTNKILFNLYSQIIKENGYQT</sequence>
<dbReference type="InterPro" id="IPR012340">
    <property type="entry name" value="NA-bd_OB-fold"/>
</dbReference>
<keyword evidence="2" id="KW-0233">DNA recombination</keyword>
<dbReference type="Proteomes" id="UP000290815">
    <property type="component" value="Chromosome"/>
</dbReference>
<evidence type="ECO:0000313" key="6">
    <source>
        <dbReference type="Proteomes" id="UP000290815"/>
    </source>
</evidence>
<dbReference type="PANTHER" id="PTHR33991">
    <property type="entry name" value="DNA REPAIR PROTEIN RECO"/>
    <property type="match status" value="1"/>
</dbReference>
<dbReference type="SUPFAM" id="SSF50249">
    <property type="entry name" value="Nucleic acid-binding proteins"/>
    <property type="match status" value="1"/>
</dbReference>
<dbReference type="InterPro" id="IPR037278">
    <property type="entry name" value="ARFGAP/RecO"/>
</dbReference>
<evidence type="ECO:0000256" key="3">
    <source>
        <dbReference type="ARBA" id="ARBA00023204"/>
    </source>
</evidence>
<dbReference type="KEGG" id="mgly:NCTC10194_00697"/>
<gene>
    <name evidence="5" type="primary">recO</name>
    <name evidence="5" type="ORF">NCTC10194_00697</name>
</gene>
<dbReference type="PANTHER" id="PTHR33991:SF1">
    <property type="entry name" value="DNA REPAIR PROTEIN RECO"/>
    <property type="match status" value="1"/>
</dbReference>
<dbReference type="RefSeq" id="WP_027333853.1">
    <property type="nucleotide sequence ID" value="NZ_LR215024.1"/>
</dbReference>